<keyword evidence="2" id="KW-1185">Reference proteome</keyword>
<protein>
    <submittedName>
        <fullName evidence="1">Uncharacterized protein</fullName>
    </submittedName>
</protein>
<organism evidence="1 2">
    <name type="scientific">Leptospira alexanderi serovar Manhao 3 str. L 60</name>
    <dbReference type="NCBI Taxonomy" id="1049759"/>
    <lineage>
        <taxon>Bacteria</taxon>
        <taxon>Pseudomonadati</taxon>
        <taxon>Spirochaetota</taxon>
        <taxon>Spirochaetia</taxon>
        <taxon>Leptospirales</taxon>
        <taxon>Leptospiraceae</taxon>
        <taxon>Leptospira</taxon>
    </lineage>
</organism>
<gene>
    <name evidence="1" type="ORF">LEP1GSC062_3408</name>
</gene>
<sequence length="49" mass="5479">MEHPDKSLPFLKMGAFLFPLQVDIKNSNKSKSVSSYPSKEGIESNIILI</sequence>
<dbReference type="EMBL" id="AHMT02000030">
    <property type="protein sequence ID" value="EQA62594.1"/>
    <property type="molecule type" value="Genomic_DNA"/>
</dbReference>
<name>V6I7K7_9LEPT</name>
<proteinExistence type="predicted"/>
<evidence type="ECO:0000313" key="2">
    <source>
        <dbReference type="Proteomes" id="UP000018747"/>
    </source>
</evidence>
<comment type="caution">
    <text evidence="1">The sequence shown here is derived from an EMBL/GenBank/DDBJ whole genome shotgun (WGS) entry which is preliminary data.</text>
</comment>
<evidence type="ECO:0000313" key="1">
    <source>
        <dbReference type="EMBL" id="EQA62594.1"/>
    </source>
</evidence>
<dbReference type="Proteomes" id="UP000018747">
    <property type="component" value="Unassembled WGS sequence"/>
</dbReference>
<dbReference type="AlphaFoldDB" id="V6I7K7"/>
<accession>V6I7K7</accession>
<reference evidence="1" key="1">
    <citation type="submission" date="2013-05" db="EMBL/GenBank/DDBJ databases">
        <authorList>
            <person name="Harkins D.M."/>
            <person name="Durkin A.S."/>
            <person name="Brinkac L.M."/>
            <person name="Haft D.H."/>
            <person name="Selengut J.D."/>
            <person name="Sanka R."/>
            <person name="DePew J."/>
            <person name="Purushe J."/>
            <person name="Hartskeerl R.A."/>
            <person name="Ahmed A."/>
            <person name="van der Linden H."/>
            <person name="Goris M.G.A."/>
            <person name="Vinetz J.M."/>
            <person name="Sutton G.G."/>
            <person name="Nierman W.C."/>
            <person name="Fouts D.E."/>
        </authorList>
    </citation>
    <scope>NUCLEOTIDE SEQUENCE [LARGE SCALE GENOMIC DNA]</scope>
    <source>
        <strain evidence="1">L 60</strain>
    </source>
</reference>